<evidence type="ECO:0000256" key="1">
    <source>
        <dbReference type="SAM" id="MobiDB-lite"/>
    </source>
</evidence>
<feature type="region of interest" description="Disordered" evidence="1">
    <location>
        <begin position="16"/>
        <end position="47"/>
    </location>
</feature>
<accession>S7RM90</accession>
<dbReference type="GeneID" id="19301783"/>
<feature type="compositionally biased region" description="Basic and acidic residues" evidence="1">
    <location>
        <begin position="70"/>
        <end position="85"/>
    </location>
</feature>
<dbReference type="AlphaFoldDB" id="S7RM90"/>
<keyword evidence="3" id="KW-1185">Reference proteome</keyword>
<feature type="region of interest" description="Disordered" evidence="1">
    <location>
        <begin position="61"/>
        <end position="85"/>
    </location>
</feature>
<sequence>MSTAYLNSLLFVLNRRKDARGTSGSHSEKHSLSRPRTRLPVHGRSAQGNIAIRIDTVQEFAGDTGSPVDDPFKSTLEMHDSHESE</sequence>
<organism evidence="2 3">
    <name type="scientific">Gloeophyllum trabeum (strain ATCC 11539 / FP-39264 / Madison 617)</name>
    <name type="common">Brown rot fungus</name>
    <dbReference type="NCBI Taxonomy" id="670483"/>
    <lineage>
        <taxon>Eukaryota</taxon>
        <taxon>Fungi</taxon>
        <taxon>Dikarya</taxon>
        <taxon>Basidiomycota</taxon>
        <taxon>Agaricomycotina</taxon>
        <taxon>Agaricomycetes</taxon>
        <taxon>Gloeophyllales</taxon>
        <taxon>Gloeophyllaceae</taxon>
        <taxon>Gloeophyllum</taxon>
    </lineage>
</organism>
<feature type="compositionally biased region" description="Basic and acidic residues" evidence="1">
    <location>
        <begin position="16"/>
        <end position="31"/>
    </location>
</feature>
<gene>
    <name evidence="2" type="ORF">GLOTRDRAFT_128751</name>
</gene>
<dbReference type="HOGENOM" id="CLU_2512846_0_0_1"/>
<name>S7RM90_GLOTA</name>
<dbReference type="EMBL" id="KB469301">
    <property type="protein sequence ID" value="EPQ55520.1"/>
    <property type="molecule type" value="Genomic_DNA"/>
</dbReference>
<reference evidence="2 3" key="1">
    <citation type="journal article" date="2012" name="Science">
        <title>The Paleozoic origin of enzymatic lignin decomposition reconstructed from 31 fungal genomes.</title>
        <authorList>
            <person name="Floudas D."/>
            <person name="Binder M."/>
            <person name="Riley R."/>
            <person name="Barry K."/>
            <person name="Blanchette R.A."/>
            <person name="Henrissat B."/>
            <person name="Martinez A.T."/>
            <person name="Otillar R."/>
            <person name="Spatafora J.W."/>
            <person name="Yadav J.S."/>
            <person name="Aerts A."/>
            <person name="Benoit I."/>
            <person name="Boyd A."/>
            <person name="Carlson A."/>
            <person name="Copeland A."/>
            <person name="Coutinho P.M."/>
            <person name="de Vries R.P."/>
            <person name="Ferreira P."/>
            <person name="Findley K."/>
            <person name="Foster B."/>
            <person name="Gaskell J."/>
            <person name="Glotzer D."/>
            <person name="Gorecki P."/>
            <person name="Heitman J."/>
            <person name="Hesse C."/>
            <person name="Hori C."/>
            <person name="Igarashi K."/>
            <person name="Jurgens J.A."/>
            <person name="Kallen N."/>
            <person name="Kersten P."/>
            <person name="Kohler A."/>
            <person name="Kuees U."/>
            <person name="Kumar T.K.A."/>
            <person name="Kuo A."/>
            <person name="LaButti K."/>
            <person name="Larrondo L.F."/>
            <person name="Lindquist E."/>
            <person name="Ling A."/>
            <person name="Lombard V."/>
            <person name="Lucas S."/>
            <person name="Lundell T."/>
            <person name="Martin R."/>
            <person name="McLaughlin D.J."/>
            <person name="Morgenstern I."/>
            <person name="Morin E."/>
            <person name="Murat C."/>
            <person name="Nagy L.G."/>
            <person name="Nolan M."/>
            <person name="Ohm R.A."/>
            <person name="Patyshakuliyeva A."/>
            <person name="Rokas A."/>
            <person name="Ruiz-Duenas F.J."/>
            <person name="Sabat G."/>
            <person name="Salamov A."/>
            <person name="Samejima M."/>
            <person name="Schmutz J."/>
            <person name="Slot J.C."/>
            <person name="St John F."/>
            <person name="Stenlid J."/>
            <person name="Sun H."/>
            <person name="Sun S."/>
            <person name="Syed K."/>
            <person name="Tsang A."/>
            <person name="Wiebenga A."/>
            <person name="Young D."/>
            <person name="Pisabarro A."/>
            <person name="Eastwood D.C."/>
            <person name="Martin F."/>
            <person name="Cullen D."/>
            <person name="Grigoriev I.V."/>
            <person name="Hibbett D.S."/>
        </authorList>
    </citation>
    <scope>NUCLEOTIDE SEQUENCE [LARGE SCALE GENOMIC DNA]</scope>
    <source>
        <strain evidence="2 3">ATCC 11539</strain>
    </source>
</reference>
<dbReference type="KEGG" id="gtr:GLOTRDRAFT_128751"/>
<evidence type="ECO:0000313" key="2">
    <source>
        <dbReference type="EMBL" id="EPQ55520.1"/>
    </source>
</evidence>
<proteinExistence type="predicted"/>
<evidence type="ECO:0000313" key="3">
    <source>
        <dbReference type="Proteomes" id="UP000030669"/>
    </source>
</evidence>
<protein>
    <submittedName>
        <fullName evidence="2">Uncharacterized protein</fullName>
    </submittedName>
</protein>
<dbReference type="RefSeq" id="XP_007865607.1">
    <property type="nucleotide sequence ID" value="XM_007867416.1"/>
</dbReference>
<feature type="compositionally biased region" description="Basic residues" evidence="1">
    <location>
        <begin position="32"/>
        <end position="41"/>
    </location>
</feature>
<dbReference type="Proteomes" id="UP000030669">
    <property type="component" value="Unassembled WGS sequence"/>
</dbReference>